<dbReference type="EMBL" id="JACHLK010000003">
    <property type="protein sequence ID" value="MBB6559576.1"/>
    <property type="molecule type" value="Genomic_DNA"/>
</dbReference>
<gene>
    <name evidence="3" type="ORF">HNP48_002243</name>
</gene>
<evidence type="ECO:0000256" key="1">
    <source>
        <dbReference type="SAM" id="Coils"/>
    </source>
</evidence>
<protein>
    <submittedName>
        <fullName evidence="3">Uncharacterized protein</fullName>
    </submittedName>
</protein>
<feature type="region of interest" description="Disordered" evidence="2">
    <location>
        <begin position="606"/>
        <end position="631"/>
    </location>
</feature>
<evidence type="ECO:0000256" key="2">
    <source>
        <dbReference type="SAM" id="MobiDB-lite"/>
    </source>
</evidence>
<feature type="coiled-coil region" evidence="1">
    <location>
        <begin position="553"/>
        <end position="580"/>
    </location>
</feature>
<reference evidence="3 4" key="1">
    <citation type="submission" date="2020-08" db="EMBL/GenBank/DDBJ databases">
        <title>Functional genomics of gut bacteria from endangered species of beetles.</title>
        <authorList>
            <person name="Carlos-Shanley C."/>
        </authorList>
    </citation>
    <scope>NUCLEOTIDE SEQUENCE [LARGE SCALE GENOMIC DNA]</scope>
    <source>
        <strain evidence="3 4">S00198</strain>
    </source>
</reference>
<dbReference type="Proteomes" id="UP000575083">
    <property type="component" value="Unassembled WGS sequence"/>
</dbReference>
<organism evidence="3 4">
    <name type="scientific">Acidovorax soli</name>
    <dbReference type="NCBI Taxonomy" id="592050"/>
    <lineage>
        <taxon>Bacteria</taxon>
        <taxon>Pseudomonadati</taxon>
        <taxon>Pseudomonadota</taxon>
        <taxon>Betaproteobacteria</taxon>
        <taxon>Burkholderiales</taxon>
        <taxon>Comamonadaceae</taxon>
        <taxon>Acidovorax</taxon>
    </lineage>
</organism>
<keyword evidence="4" id="KW-1185">Reference proteome</keyword>
<dbReference type="RefSeq" id="WP_184856972.1">
    <property type="nucleotide sequence ID" value="NZ_JACHLK010000003.1"/>
</dbReference>
<dbReference type="AlphaFoldDB" id="A0A7X0U8X1"/>
<evidence type="ECO:0000313" key="4">
    <source>
        <dbReference type="Proteomes" id="UP000575083"/>
    </source>
</evidence>
<keyword evidence="1" id="KW-0175">Coiled coil</keyword>
<name>A0A7X0U8X1_9BURK</name>
<sequence>MAEQTHAMGAAIEFVSNKINSLDLAAAKYGAALSAALSAMGNIKVGDVATPQIMNAPAVPLPPMNLGTAPTYSPGALRRPIAPAEPDISSLLAALDVGDMDELPPAPAAISLTLPDAPSMRVIPPPVRPNIDTSVELPATPTLTVPEMEGLEKLSIPDFVFPTLPDFDGVPPSASHITVPNVFINWAEPKYASEIYDDLLARIKTMMAGGTGLPPAIEDALFARARERDSSETARAVQEAVDTWAGRNFSMPPGMLAKSVSVVREQGRLKAAETNRDILIEAAKWEIENIRFAVQQGMALEQLTANIFENAAKRMFEVARFQAESQINVFNAQIGLFNAQNSAFQTLAQVYRTRLDGALARLTAYKTAVDGQVALGQINQQRVEVFKAKLAGVQASVELFTALMRGAQTRADVIKNQFDAYRADVQAFAEEVGAEKVKFDAYEAQVKGEVAKAGMLDSQARAYASTIQGLANKADIRVKGAQLKLEAARVHITKYLADVDGFKAELDASLKEMQYGTAVYQANIEGWKAKASANVAAAEVQSRFADMNARTNIAFAEMQISQYQANINKAVQQAQVALEAAKAMGQYSAQLAAGAMSAMHVSASVSGSGSQSESMTTSTSNTTSTNHNYSY</sequence>
<accession>A0A7X0U8X1</accession>
<comment type="caution">
    <text evidence="3">The sequence shown here is derived from an EMBL/GenBank/DDBJ whole genome shotgun (WGS) entry which is preliminary data.</text>
</comment>
<evidence type="ECO:0000313" key="3">
    <source>
        <dbReference type="EMBL" id="MBB6559576.1"/>
    </source>
</evidence>
<proteinExistence type="predicted"/>